<dbReference type="Pfam" id="PF04070">
    <property type="entry name" value="DUF378"/>
    <property type="match status" value="1"/>
</dbReference>
<feature type="transmembrane region" description="Helical" evidence="1">
    <location>
        <begin position="7"/>
        <end position="27"/>
    </location>
</feature>
<comment type="caution">
    <text evidence="2">The sequence shown here is derived from an EMBL/GenBank/DDBJ whole genome shotgun (WGS) entry which is preliminary data.</text>
</comment>
<dbReference type="PANTHER" id="PTHR37304:SF1">
    <property type="entry name" value="MEMBRANE PROTEIN"/>
    <property type="match status" value="1"/>
</dbReference>
<protein>
    <recommendedName>
        <fullName evidence="4">DUF378 domain-containing protein</fullName>
    </recommendedName>
</protein>
<dbReference type="Proteomes" id="UP000177135">
    <property type="component" value="Unassembled WGS sequence"/>
</dbReference>
<accession>A0A1F5N3A9</accession>
<dbReference type="EMBL" id="MFEC01000001">
    <property type="protein sequence ID" value="OGE72134.1"/>
    <property type="molecule type" value="Genomic_DNA"/>
</dbReference>
<keyword evidence="1" id="KW-1133">Transmembrane helix</keyword>
<organism evidence="2 3">
    <name type="scientific">Candidatus Daviesbacteria bacterium RIFOXYD1_FULL_41_10</name>
    <dbReference type="NCBI Taxonomy" id="1797801"/>
    <lineage>
        <taxon>Bacteria</taxon>
        <taxon>Candidatus Daviesiibacteriota</taxon>
    </lineage>
</organism>
<name>A0A1F5N3A9_9BACT</name>
<gene>
    <name evidence="2" type="ORF">A2617_03020</name>
</gene>
<dbReference type="PANTHER" id="PTHR37304">
    <property type="entry name" value="MEMBRANE PROTEIN-RELATED"/>
    <property type="match status" value="1"/>
</dbReference>
<evidence type="ECO:0008006" key="4">
    <source>
        <dbReference type="Google" id="ProtNLM"/>
    </source>
</evidence>
<evidence type="ECO:0000256" key="1">
    <source>
        <dbReference type="SAM" id="Phobius"/>
    </source>
</evidence>
<keyword evidence="1" id="KW-0812">Transmembrane</keyword>
<evidence type="ECO:0000313" key="3">
    <source>
        <dbReference type="Proteomes" id="UP000177135"/>
    </source>
</evidence>
<dbReference type="AlphaFoldDB" id="A0A1F5N3A9"/>
<reference evidence="2 3" key="1">
    <citation type="journal article" date="2016" name="Nat. Commun.">
        <title>Thousands of microbial genomes shed light on interconnected biogeochemical processes in an aquifer system.</title>
        <authorList>
            <person name="Anantharaman K."/>
            <person name="Brown C.T."/>
            <person name="Hug L.A."/>
            <person name="Sharon I."/>
            <person name="Castelle C.J."/>
            <person name="Probst A.J."/>
            <person name="Thomas B.C."/>
            <person name="Singh A."/>
            <person name="Wilkins M.J."/>
            <person name="Karaoz U."/>
            <person name="Brodie E.L."/>
            <person name="Williams K.H."/>
            <person name="Hubbard S.S."/>
            <person name="Banfield J.F."/>
        </authorList>
    </citation>
    <scope>NUCLEOTIDE SEQUENCE [LARGE SCALE GENOMIC DNA]</scope>
</reference>
<proteinExistence type="predicted"/>
<dbReference type="InterPro" id="IPR007211">
    <property type="entry name" value="DUF378"/>
</dbReference>
<evidence type="ECO:0000313" key="2">
    <source>
        <dbReference type="EMBL" id="OGE72134.1"/>
    </source>
</evidence>
<sequence>MKQYQSLAFLLVIIGALNWLLVGLLQLNLVSSIFGANSLLEKVIYILVGLAGLWLAYEKWGKGGKK</sequence>
<keyword evidence="1" id="KW-0472">Membrane</keyword>
<feature type="transmembrane region" description="Helical" evidence="1">
    <location>
        <begin position="39"/>
        <end position="57"/>
    </location>
</feature>